<name>A0A6I4TWJ2_9SPHN</name>
<dbReference type="Gene3D" id="3.40.50.740">
    <property type="match status" value="1"/>
</dbReference>
<reference evidence="12 13" key="1">
    <citation type="submission" date="2019-12" db="EMBL/GenBank/DDBJ databases">
        <title>Genomic-based taxomic classification of the family Erythrobacteraceae.</title>
        <authorList>
            <person name="Xu L."/>
        </authorList>
    </citation>
    <scope>NUCLEOTIDE SEQUENCE [LARGE SCALE GENOMIC DNA]</scope>
    <source>
        <strain evidence="12 13">S36</strain>
    </source>
</reference>
<dbReference type="GO" id="GO:0016020">
    <property type="term" value="C:membrane"/>
    <property type="evidence" value="ECO:0007669"/>
    <property type="project" value="TreeGrafter"/>
</dbReference>
<keyword evidence="7" id="KW-0560">Oxidoreductase</keyword>
<feature type="domain" description="Molybdopterin dinucleotide-binding" evidence="11">
    <location>
        <begin position="646"/>
        <end position="754"/>
    </location>
</feature>
<evidence type="ECO:0000256" key="1">
    <source>
        <dbReference type="ARBA" id="ARBA00001942"/>
    </source>
</evidence>
<keyword evidence="13" id="KW-1185">Reference proteome</keyword>
<dbReference type="NCBIfam" id="TIGR01701">
    <property type="entry name" value="Fdhalpha-like"/>
    <property type="match status" value="1"/>
</dbReference>
<dbReference type="Proteomes" id="UP000469430">
    <property type="component" value="Unassembled WGS sequence"/>
</dbReference>
<dbReference type="GO" id="GO:0008863">
    <property type="term" value="F:formate dehydrogenase (NAD+) activity"/>
    <property type="evidence" value="ECO:0007669"/>
    <property type="project" value="InterPro"/>
</dbReference>
<evidence type="ECO:0000256" key="4">
    <source>
        <dbReference type="ARBA" id="ARBA00022485"/>
    </source>
</evidence>
<gene>
    <name evidence="12" type="ORF">GRI97_10875</name>
</gene>
<dbReference type="PIRSF" id="PIRSF000144">
    <property type="entry name" value="CbbBc"/>
    <property type="match status" value="1"/>
</dbReference>
<dbReference type="Gene3D" id="3.40.228.10">
    <property type="entry name" value="Dimethylsulfoxide Reductase, domain 2"/>
    <property type="match status" value="1"/>
</dbReference>
<dbReference type="SUPFAM" id="SSF50692">
    <property type="entry name" value="ADC-like"/>
    <property type="match status" value="1"/>
</dbReference>
<keyword evidence="8" id="KW-0408">Iron</keyword>
<dbReference type="EMBL" id="WTYJ01000002">
    <property type="protein sequence ID" value="MXO99491.1"/>
    <property type="molecule type" value="Genomic_DNA"/>
</dbReference>
<dbReference type="GO" id="GO:0051539">
    <property type="term" value="F:4 iron, 4 sulfur cluster binding"/>
    <property type="evidence" value="ECO:0007669"/>
    <property type="project" value="UniProtKB-KW"/>
</dbReference>
<dbReference type="SUPFAM" id="SSF53706">
    <property type="entry name" value="Formate dehydrogenase/DMSO reductase, domains 1-3"/>
    <property type="match status" value="1"/>
</dbReference>
<sequence>MSSKPIEPREYHSAAGGWGSLRGIGSTQLREQALPSALGTLQEQNKPGGYMCSSCAFAKLPEPKPLEFCENGAKATLWDLTTARCAPEFFARHKVSELSRWSDHDLEMQGRLTTPMRYDPETDHYVSASWEEAFAEIGAELRAIDPKAATFYASGKAGLEASYLYALFARAYGHNNLPDSSNMCHETTSVALKEVIGSPVGTCTIDDFDECDAIFYLGQNPGTNSPRLLHQLQNAVKRGCKIVVFNPLREKGLIEFVNPQDPLQMTIGEPTQMNHMYLQVRPGGDIAALMGVCKRVLERDAMALAAGTGRVLDTDFIDRHTTGLPDFIAKLEATEWADIEQACGLSRADLQAAGDVYADAQRVIGVYGMGLTQHVHGSQSIGLLVNLLLLRGNIGRPGAGCSPIRGHSNVQGQRTVGITEKVELAPVEKYRELFGVETPDEDGHTTVSFLEELLAGKARAFIGLGGNLARAVPDHDRVHAAWRDLDLTVHVATKLNRTHCLPGKAAWLLPCLVRAEQDQQETGPQQVSVEDSFSHIYGSIGRREPASDLLKSEVAIVCGLAQATLGPDPRLPWREWTGDYRRIRALIAATFPDQFHHMEERMDQPGGFYRGNPAHERIWKTESGLAQFTNPTVLNAAGIGDAEGRFHLVTLRSNDQFNTTVYGYSDRLRGLEGNRMIVLMSPQDMQRMALQEGDRVVLGSDAGDGIDRRVTGLSVTPYDLPPGTLAGYFPELNPLVPLWYHDRASKTPAAKSVPVRIVG</sequence>
<keyword evidence="6" id="KW-0479">Metal-binding</keyword>
<dbReference type="InterPro" id="IPR050123">
    <property type="entry name" value="Prok_molybdopt-oxidoreductase"/>
</dbReference>
<dbReference type="GO" id="GO:0043546">
    <property type="term" value="F:molybdopterin cofactor binding"/>
    <property type="evidence" value="ECO:0007669"/>
    <property type="project" value="InterPro"/>
</dbReference>
<evidence type="ECO:0000256" key="2">
    <source>
        <dbReference type="ARBA" id="ARBA00001966"/>
    </source>
</evidence>
<evidence type="ECO:0000256" key="3">
    <source>
        <dbReference type="ARBA" id="ARBA00010312"/>
    </source>
</evidence>
<dbReference type="Pfam" id="PF01568">
    <property type="entry name" value="Molydop_binding"/>
    <property type="match status" value="1"/>
</dbReference>
<dbReference type="InterPro" id="IPR041953">
    <property type="entry name" value="YdeP_MopB"/>
</dbReference>
<dbReference type="AlphaFoldDB" id="A0A6I4TWJ2"/>
<comment type="cofactor">
    <cofactor evidence="2">
        <name>[4Fe-4S] cluster</name>
        <dbReference type="ChEBI" id="CHEBI:49883"/>
    </cofactor>
</comment>
<proteinExistence type="inferred from homology"/>
<dbReference type="CDD" id="cd02767">
    <property type="entry name" value="MopB_ydeP"/>
    <property type="match status" value="1"/>
</dbReference>
<evidence type="ECO:0000256" key="9">
    <source>
        <dbReference type="ARBA" id="ARBA00023014"/>
    </source>
</evidence>
<dbReference type="InterPro" id="IPR009010">
    <property type="entry name" value="Asp_de-COase-like_dom_sf"/>
</dbReference>
<comment type="similarity">
    <text evidence="3">Belongs to the prokaryotic molybdopterin-containing oxidoreductase family.</text>
</comment>
<comment type="cofactor">
    <cofactor evidence="1">
        <name>Mo-bis(molybdopterin guanine dinucleotide)</name>
        <dbReference type="ChEBI" id="CHEBI:60539"/>
    </cofactor>
</comment>
<dbReference type="OrthoDB" id="5287431at2"/>
<evidence type="ECO:0000256" key="6">
    <source>
        <dbReference type="ARBA" id="ARBA00022723"/>
    </source>
</evidence>
<evidence type="ECO:0000259" key="10">
    <source>
        <dbReference type="Pfam" id="PF00384"/>
    </source>
</evidence>
<evidence type="ECO:0000313" key="12">
    <source>
        <dbReference type="EMBL" id="MXO99491.1"/>
    </source>
</evidence>
<organism evidence="12 13">
    <name type="scientific">Croceibacterium xixiisoli</name>
    <dbReference type="NCBI Taxonomy" id="1476466"/>
    <lineage>
        <taxon>Bacteria</taxon>
        <taxon>Pseudomonadati</taxon>
        <taxon>Pseudomonadota</taxon>
        <taxon>Alphaproteobacteria</taxon>
        <taxon>Sphingomonadales</taxon>
        <taxon>Erythrobacteraceae</taxon>
        <taxon>Croceibacterium</taxon>
    </lineage>
</organism>
<evidence type="ECO:0000256" key="7">
    <source>
        <dbReference type="ARBA" id="ARBA00023002"/>
    </source>
</evidence>
<dbReference type="GO" id="GO:1990204">
    <property type="term" value="C:oxidoreductase complex"/>
    <property type="evidence" value="ECO:0007669"/>
    <property type="project" value="UniProtKB-ARBA"/>
</dbReference>
<dbReference type="PANTHER" id="PTHR43105:SF4">
    <property type="entry name" value="PROTEIN YDEP"/>
    <property type="match status" value="1"/>
</dbReference>
<dbReference type="PANTHER" id="PTHR43105">
    <property type="entry name" value="RESPIRATORY NITRATE REDUCTASE"/>
    <property type="match status" value="1"/>
</dbReference>
<dbReference type="GO" id="GO:0030151">
    <property type="term" value="F:molybdenum ion binding"/>
    <property type="evidence" value="ECO:0007669"/>
    <property type="project" value="InterPro"/>
</dbReference>
<dbReference type="InterPro" id="IPR006657">
    <property type="entry name" value="MoPterin_dinucl-bd_dom"/>
</dbReference>
<accession>A0A6I4TWJ2</accession>
<keyword evidence="9" id="KW-0411">Iron-sulfur</keyword>
<evidence type="ECO:0000256" key="8">
    <source>
        <dbReference type="ARBA" id="ARBA00023004"/>
    </source>
</evidence>
<dbReference type="Gene3D" id="2.40.40.20">
    <property type="match status" value="1"/>
</dbReference>
<keyword evidence="4" id="KW-0004">4Fe-4S</keyword>
<evidence type="ECO:0000313" key="13">
    <source>
        <dbReference type="Proteomes" id="UP000469430"/>
    </source>
</evidence>
<dbReference type="Pfam" id="PF00384">
    <property type="entry name" value="Molybdopterin"/>
    <property type="match status" value="1"/>
</dbReference>
<evidence type="ECO:0000259" key="11">
    <source>
        <dbReference type="Pfam" id="PF01568"/>
    </source>
</evidence>
<feature type="domain" description="Molybdopterin oxidoreductase" evidence="10">
    <location>
        <begin position="111"/>
        <end position="491"/>
    </location>
</feature>
<keyword evidence="5" id="KW-0500">Molybdenum</keyword>
<dbReference type="InterPro" id="IPR006656">
    <property type="entry name" value="Mopterin_OxRdtase"/>
</dbReference>
<comment type="caution">
    <text evidence="12">The sequence shown here is derived from an EMBL/GenBank/DDBJ whole genome shotgun (WGS) entry which is preliminary data.</text>
</comment>
<evidence type="ECO:0000256" key="5">
    <source>
        <dbReference type="ARBA" id="ARBA00022505"/>
    </source>
</evidence>
<dbReference type="InterPro" id="IPR010046">
    <property type="entry name" value="Mopterin_OxRdtse_a_bac"/>
</dbReference>
<dbReference type="InterPro" id="IPR037951">
    <property type="entry name" value="MopB_CT_YdeP"/>
</dbReference>
<dbReference type="CDD" id="cd02787">
    <property type="entry name" value="MopB_CT_ydeP"/>
    <property type="match status" value="1"/>
</dbReference>
<dbReference type="GO" id="GO:0045333">
    <property type="term" value="P:cellular respiration"/>
    <property type="evidence" value="ECO:0007669"/>
    <property type="project" value="UniProtKB-ARBA"/>
</dbReference>
<dbReference type="RefSeq" id="WP_161391207.1">
    <property type="nucleotide sequence ID" value="NZ_JBHSCP010000001.1"/>
</dbReference>
<protein>
    <submittedName>
        <fullName evidence="12">FdhF/YdeP family oxidoreductase</fullName>
    </submittedName>
</protein>